<evidence type="ECO:0000256" key="1">
    <source>
        <dbReference type="ARBA" id="ARBA00007381"/>
    </source>
</evidence>
<dbReference type="Pfam" id="PF00012">
    <property type="entry name" value="HSP70"/>
    <property type="match status" value="2"/>
</dbReference>
<evidence type="ECO:0000256" key="3">
    <source>
        <dbReference type="ARBA" id="ARBA00022840"/>
    </source>
</evidence>
<gene>
    <name evidence="4" type="ORF">PPACK8108_LOCUS4912</name>
</gene>
<name>A0AAV0AN85_PHAPC</name>
<dbReference type="Gene3D" id="1.20.1270.10">
    <property type="match status" value="1"/>
</dbReference>
<proteinExistence type="inferred from homology"/>
<evidence type="ECO:0000256" key="2">
    <source>
        <dbReference type="ARBA" id="ARBA00022741"/>
    </source>
</evidence>
<keyword evidence="5" id="KW-1185">Reference proteome</keyword>
<sequence>NTTIPTKKSSVFSTAADGQTAVDIKVFQGERELVRDNKLLGNFNLSEFLRHPKLSSMPSDKERRAVIEAANQADSVCADTEKALKEFGDKVPAEEKEEVTKLVSQLRELAVKSQSGDESIKADAIKEAIGQTQQKSLNLLQGLRGTE</sequence>
<dbReference type="FunFam" id="1.20.1270.10:FF:000007">
    <property type="entry name" value="Heat shock protein, mitochondrial"/>
    <property type="match status" value="1"/>
</dbReference>
<comment type="caution">
    <text evidence="4">The sequence shown here is derived from an EMBL/GenBank/DDBJ whole genome shotgun (WGS) entry which is preliminary data.</text>
</comment>
<dbReference type="SUPFAM" id="SSF100920">
    <property type="entry name" value="Heat shock protein 70kD (HSP70), peptide-binding domain"/>
    <property type="match status" value="1"/>
</dbReference>
<dbReference type="InterPro" id="IPR013126">
    <property type="entry name" value="Hsp_70_fam"/>
</dbReference>
<dbReference type="GO" id="GO:0005524">
    <property type="term" value="F:ATP binding"/>
    <property type="evidence" value="ECO:0007669"/>
    <property type="project" value="UniProtKB-KW"/>
</dbReference>
<dbReference type="GO" id="GO:0140662">
    <property type="term" value="F:ATP-dependent protein folding chaperone"/>
    <property type="evidence" value="ECO:0007669"/>
    <property type="project" value="InterPro"/>
</dbReference>
<comment type="similarity">
    <text evidence="1">Belongs to the heat shock protein 70 family.</text>
</comment>
<reference evidence="4" key="1">
    <citation type="submission" date="2022-06" db="EMBL/GenBank/DDBJ databases">
        <authorList>
            <consortium name="SYNGENTA / RWTH Aachen University"/>
        </authorList>
    </citation>
    <scope>NUCLEOTIDE SEQUENCE</scope>
</reference>
<protein>
    <submittedName>
        <fullName evidence="4">Uncharacterized protein</fullName>
    </submittedName>
</protein>
<evidence type="ECO:0000313" key="4">
    <source>
        <dbReference type="EMBL" id="CAH7670201.1"/>
    </source>
</evidence>
<dbReference type="EMBL" id="CALTRL010000956">
    <property type="protein sequence ID" value="CAH7670201.1"/>
    <property type="molecule type" value="Genomic_DNA"/>
</dbReference>
<dbReference type="Proteomes" id="UP001153365">
    <property type="component" value="Unassembled WGS sequence"/>
</dbReference>
<keyword evidence="2" id="KW-0547">Nucleotide-binding</keyword>
<feature type="non-terminal residue" evidence="4">
    <location>
        <position position="1"/>
    </location>
</feature>
<dbReference type="Gene3D" id="2.60.34.10">
    <property type="entry name" value="Substrate Binding Domain Of DNAk, Chain A, domain 1"/>
    <property type="match status" value="1"/>
</dbReference>
<dbReference type="AlphaFoldDB" id="A0AAV0AN85"/>
<dbReference type="InterPro" id="IPR029047">
    <property type="entry name" value="HSP70_peptide-bd_sf"/>
</dbReference>
<dbReference type="SUPFAM" id="SSF100934">
    <property type="entry name" value="Heat shock protein 70kD (HSP70), C-terminal subdomain"/>
    <property type="match status" value="1"/>
</dbReference>
<keyword evidence="3" id="KW-0067">ATP-binding</keyword>
<dbReference type="PANTHER" id="PTHR19375">
    <property type="entry name" value="HEAT SHOCK PROTEIN 70KDA"/>
    <property type="match status" value="1"/>
</dbReference>
<accession>A0AAV0AN85</accession>
<organism evidence="4 5">
    <name type="scientific">Phakopsora pachyrhizi</name>
    <name type="common">Asian soybean rust disease fungus</name>
    <dbReference type="NCBI Taxonomy" id="170000"/>
    <lineage>
        <taxon>Eukaryota</taxon>
        <taxon>Fungi</taxon>
        <taxon>Dikarya</taxon>
        <taxon>Basidiomycota</taxon>
        <taxon>Pucciniomycotina</taxon>
        <taxon>Pucciniomycetes</taxon>
        <taxon>Pucciniales</taxon>
        <taxon>Phakopsoraceae</taxon>
        <taxon>Phakopsora</taxon>
    </lineage>
</organism>
<dbReference type="InterPro" id="IPR029048">
    <property type="entry name" value="HSP70_C_sf"/>
</dbReference>
<evidence type="ECO:0000313" key="5">
    <source>
        <dbReference type="Proteomes" id="UP001153365"/>
    </source>
</evidence>